<dbReference type="AlphaFoldDB" id="A0A7S3DK76"/>
<evidence type="ECO:0000313" key="2">
    <source>
        <dbReference type="EMBL" id="CAE0259928.1"/>
    </source>
</evidence>
<name>A0A7S3DK76_9EUKA</name>
<feature type="region of interest" description="Disordered" evidence="1">
    <location>
        <begin position="100"/>
        <end position="180"/>
    </location>
</feature>
<feature type="compositionally biased region" description="Basic and acidic residues" evidence="1">
    <location>
        <begin position="141"/>
        <end position="164"/>
    </location>
</feature>
<proteinExistence type="predicted"/>
<reference evidence="2" key="1">
    <citation type="submission" date="2021-01" db="EMBL/GenBank/DDBJ databases">
        <authorList>
            <person name="Corre E."/>
            <person name="Pelletier E."/>
            <person name="Niang G."/>
            <person name="Scheremetjew M."/>
            <person name="Finn R."/>
            <person name="Kale V."/>
            <person name="Holt S."/>
            <person name="Cochrane G."/>
            <person name="Meng A."/>
            <person name="Brown T."/>
            <person name="Cohen L."/>
        </authorList>
    </citation>
    <scope>NUCLEOTIDE SEQUENCE</scope>
    <source>
        <strain evidence="2">NIES-2562</strain>
    </source>
</reference>
<sequence length="198" mass="22432">MEKREETKRGIELDKNGERGVQPASTPSTRHHAHAKWRWENENKEGGGDGKVRGENKVEHDNEGGEKEKGGKREEEERREMEMLLDYIEKDVRMEEINAEHTSPAVAGHRTSAESSEERVDKGGAEIDLLISPSPLSTPHFHTDGVEKRRGGDDEHNREVEVHPAKNGRKSNCVQNEGGKKEGRGVVERIYRLQHFSI</sequence>
<gene>
    <name evidence="2" type="ORF">PBIL07802_LOCUS22204</name>
</gene>
<feature type="region of interest" description="Disordered" evidence="1">
    <location>
        <begin position="1"/>
        <end position="80"/>
    </location>
</feature>
<feature type="compositionally biased region" description="Basic and acidic residues" evidence="1">
    <location>
        <begin position="1"/>
        <end position="18"/>
    </location>
</feature>
<evidence type="ECO:0000256" key="1">
    <source>
        <dbReference type="SAM" id="MobiDB-lite"/>
    </source>
</evidence>
<protein>
    <submittedName>
        <fullName evidence="2">Uncharacterized protein</fullName>
    </submittedName>
</protein>
<organism evidence="2">
    <name type="scientific">Palpitomonas bilix</name>
    <dbReference type="NCBI Taxonomy" id="652834"/>
    <lineage>
        <taxon>Eukaryota</taxon>
        <taxon>Eukaryota incertae sedis</taxon>
    </lineage>
</organism>
<feature type="compositionally biased region" description="Basic and acidic residues" evidence="1">
    <location>
        <begin position="37"/>
        <end position="80"/>
    </location>
</feature>
<dbReference type="EMBL" id="HBIB01034168">
    <property type="protein sequence ID" value="CAE0259928.1"/>
    <property type="molecule type" value="Transcribed_RNA"/>
</dbReference>
<feature type="compositionally biased region" description="Basic and acidic residues" evidence="1">
    <location>
        <begin position="116"/>
        <end position="125"/>
    </location>
</feature>
<accession>A0A7S3DK76</accession>